<gene>
    <name evidence="2" type="ORF">UV20_C0005G0006</name>
</gene>
<reference evidence="2 3" key="1">
    <citation type="journal article" date="2015" name="Nature">
        <title>rRNA introns, odd ribosomes, and small enigmatic genomes across a large radiation of phyla.</title>
        <authorList>
            <person name="Brown C.T."/>
            <person name="Hug L.A."/>
            <person name="Thomas B.C."/>
            <person name="Sharon I."/>
            <person name="Castelle C.J."/>
            <person name="Singh A."/>
            <person name="Wilkins M.J."/>
            <person name="Williams K.H."/>
            <person name="Banfield J.F."/>
        </authorList>
    </citation>
    <scope>NUCLEOTIDE SEQUENCE [LARGE SCALE GENOMIC DNA]</scope>
</reference>
<organism evidence="2 3">
    <name type="scientific">Candidatus Magasanikbacteria bacterium GW2011_GWA2_42_32</name>
    <dbReference type="NCBI Taxonomy" id="1619039"/>
    <lineage>
        <taxon>Bacteria</taxon>
        <taxon>Candidatus Magasanikiibacteriota</taxon>
    </lineage>
</organism>
<proteinExistence type="predicted"/>
<keyword evidence="1" id="KW-0472">Membrane</keyword>
<sequence>MSEIKNKIQSLKSLRASVSPNPEWLKSNREILVMQISNTLEAKKAATWWRMDSVWNFLKIFLPSRMVGYVVRPVMAVMAIFGLIFGGWTTTVSASYNSLPGDVLYSVKLATESMQTSLASKPEEIKLRMEFAGRRAEEVKKIVKSDVSKIKKEQKVEEAVKHLKNDLEVVRVNLDTIKNDPVTVGSSQVVVDVAKVVDQKSTEIQKSLEQTNTDAAIAAKDAPVVAVVVPVLNNNNVVLVADQVKQAAAVAQETGVKAIEVIVEKHQADNSTVSKEEVKSIVDNKLDAIAQKVTQIEQQVNTFVTTSTPKTENVVLKAAQEKLVEPVKQTTEAAKTTLTEAKDELAKDNLDAAVDKLKQSSVLSQVAEVKVDATKILAVPVEQVVASSTVPAVPSVPGVVTSTGVIAPTAEIKTTIK</sequence>
<feature type="transmembrane region" description="Helical" evidence="1">
    <location>
        <begin position="69"/>
        <end position="88"/>
    </location>
</feature>
<evidence type="ECO:0000313" key="3">
    <source>
        <dbReference type="Proteomes" id="UP000034837"/>
    </source>
</evidence>
<evidence type="ECO:0000313" key="2">
    <source>
        <dbReference type="EMBL" id="KKS56841.1"/>
    </source>
</evidence>
<protein>
    <submittedName>
        <fullName evidence="2">Uncharacterized protein</fullName>
    </submittedName>
</protein>
<evidence type="ECO:0000256" key="1">
    <source>
        <dbReference type="SAM" id="Phobius"/>
    </source>
</evidence>
<name>A0A0G1CDR6_9BACT</name>
<keyword evidence="1" id="KW-0812">Transmembrane</keyword>
<dbReference type="AlphaFoldDB" id="A0A0G1CDR6"/>
<comment type="caution">
    <text evidence="2">The sequence shown here is derived from an EMBL/GenBank/DDBJ whole genome shotgun (WGS) entry which is preliminary data.</text>
</comment>
<keyword evidence="1" id="KW-1133">Transmembrane helix</keyword>
<dbReference type="Proteomes" id="UP000034837">
    <property type="component" value="Unassembled WGS sequence"/>
</dbReference>
<accession>A0A0G1CDR6</accession>
<dbReference type="EMBL" id="LCDO01000005">
    <property type="protein sequence ID" value="KKS56841.1"/>
    <property type="molecule type" value="Genomic_DNA"/>
</dbReference>